<dbReference type="GO" id="GO:0006178">
    <property type="term" value="P:guanine salvage"/>
    <property type="evidence" value="ECO:0007669"/>
    <property type="project" value="TreeGrafter"/>
</dbReference>
<evidence type="ECO:0000313" key="17">
    <source>
        <dbReference type="EMBL" id="MDG4946563.1"/>
    </source>
</evidence>
<comment type="caution">
    <text evidence="17">The sequence shown here is derived from an EMBL/GenBank/DDBJ whole genome shotgun (WGS) entry which is preliminary data.</text>
</comment>
<comment type="similarity">
    <text evidence="4 15">Belongs to the purine/pyrimidine phosphoribosyltransferase family.</text>
</comment>
<dbReference type="PANTHER" id="PTHR43340">
    <property type="entry name" value="HYPOXANTHINE-GUANINE PHOSPHORIBOSYLTRANSFERASE"/>
    <property type="match status" value="1"/>
</dbReference>
<evidence type="ECO:0000256" key="10">
    <source>
        <dbReference type="ARBA" id="ARBA00022726"/>
    </source>
</evidence>
<evidence type="ECO:0000256" key="14">
    <source>
        <dbReference type="ARBA" id="ARBA00049402"/>
    </source>
</evidence>
<dbReference type="GO" id="GO:0006166">
    <property type="term" value="P:purine ribonucleoside salvage"/>
    <property type="evidence" value="ECO:0007669"/>
    <property type="project" value="UniProtKB-KW"/>
</dbReference>
<dbReference type="AlphaFoldDB" id="A0A9X4MYP0"/>
<reference evidence="17" key="1">
    <citation type="submission" date="2022-07" db="EMBL/GenBank/DDBJ databases">
        <title>Description and genome-wide analysis of Profundicola chukchiensis gen. nov., sp. nov., marine bacteria isolated from bottom sediments of the Chukchi Sea.</title>
        <authorList>
            <person name="Romanenko L."/>
            <person name="Otstavnykh N."/>
            <person name="Kurilenko V."/>
            <person name="Eremeev V."/>
            <person name="Velansky P."/>
            <person name="Mikhailov V."/>
            <person name="Isaeva M."/>
        </authorList>
    </citation>
    <scope>NUCLEOTIDE SEQUENCE</scope>
    <source>
        <strain evidence="17">KMM 9713</strain>
    </source>
</reference>
<dbReference type="GO" id="GO:0000166">
    <property type="term" value="F:nucleotide binding"/>
    <property type="evidence" value="ECO:0007669"/>
    <property type="project" value="UniProtKB-KW"/>
</dbReference>
<evidence type="ECO:0000256" key="7">
    <source>
        <dbReference type="ARBA" id="ARBA00022676"/>
    </source>
</evidence>
<evidence type="ECO:0000256" key="6">
    <source>
        <dbReference type="ARBA" id="ARBA00022490"/>
    </source>
</evidence>
<dbReference type="PANTHER" id="PTHR43340:SF1">
    <property type="entry name" value="HYPOXANTHINE PHOSPHORIBOSYLTRANSFERASE"/>
    <property type="match status" value="1"/>
</dbReference>
<dbReference type="EC" id="2.4.2.8" evidence="5 15"/>
<dbReference type="SUPFAM" id="SSF53271">
    <property type="entry name" value="PRTase-like"/>
    <property type="match status" value="1"/>
</dbReference>
<evidence type="ECO:0000256" key="1">
    <source>
        <dbReference type="ARBA" id="ARBA00001946"/>
    </source>
</evidence>
<dbReference type="RefSeq" id="WP_304420937.1">
    <property type="nucleotide sequence ID" value="NZ_JANCMU010000005.1"/>
</dbReference>
<proteinExistence type="inferred from homology"/>
<dbReference type="GO" id="GO:0032263">
    <property type="term" value="P:GMP salvage"/>
    <property type="evidence" value="ECO:0007669"/>
    <property type="project" value="TreeGrafter"/>
</dbReference>
<dbReference type="GO" id="GO:0005829">
    <property type="term" value="C:cytosol"/>
    <property type="evidence" value="ECO:0007669"/>
    <property type="project" value="TreeGrafter"/>
</dbReference>
<comment type="catalytic activity">
    <reaction evidence="13">
        <text>GMP + diphosphate = guanine + 5-phospho-alpha-D-ribose 1-diphosphate</text>
        <dbReference type="Rhea" id="RHEA:25424"/>
        <dbReference type="ChEBI" id="CHEBI:16235"/>
        <dbReference type="ChEBI" id="CHEBI:33019"/>
        <dbReference type="ChEBI" id="CHEBI:58017"/>
        <dbReference type="ChEBI" id="CHEBI:58115"/>
        <dbReference type="EC" id="2.4.2.8"/>
    </reaction>
    <physiologicalReaction direction="right-to-left" evidence="13">
        <dbReference type="Rhea" id="RHEA:25426"/>
    </physiologicalReaction>
</comment>
<dbReference type="Pfam" id="PF00156">
    <property type="entry name" value="Pribosyltran"/>
    <property type="match status" value="1"/>
</dbReference>
<dbReference type="InterPro" id="IPR029057">
    <property type="entry name" value="PRTase-like"/>
</dbReference>
<comment type="catalytic activity">
    <reaction evidence="14">
        <text>IMP + diphosphate = hypoxanthine + 5-phospho-alpha-D-ribose 1-diphosphate</text>
        <dbReference type="Rhea" id="RHEA:17973"/>
        <dbReference type="ChEBI" id="CHEBI:17368"/>
        <dbReference type="ChEBI" id="CHEBI:33019"/>
        <dbReference type="ChEBI" id="CHEBI:58017"/>
        <dbReference type="ChEBI" id="CHEBI:58053"/>
        <dbReference type="EC" id="2.4.2.8"/>
    </reaction>
    <physiologicalReaction direction="right-to-left" evidence="14">
        <dbReference type="Rhea" id="RHEA:17975"/>
    </physiologicalReaction>
</comment>
<evidence type="ECO:0000256" key="13">
    <source>
        <dbReference type="ARBA" id="ARBA00048811"/>
    </source>
</evidence>
<comment type="subcellular location">
    <subcellularLocation>
        <location evidence="2 15">Cytoplasm</location>
    </subcellularLocation>
</comment>
<name>A0A9X4MYP0_9FLAO</name>
<comment type="cofactor">
    <cofactor evidence="1 15">
        <name>Mg(2+)</name>
        <dbReference type="ChEBI" id="CHEBI:18420"/>
    </cofactor>
</comment>
<evidence type="ECO:0000256" key="12">
    <source>
        <dbReference type="ARBA" id="ARBA00022842"/>
    </source>
</evidence>
<dbReference type="GO" id="GO:0046100">
    <property type="term" value="P:hypoxanthine metabolic process"/>
    <property type="evidence" value="ECO:0007669"/>
    <property type="project" value="TreeGrafter"/>
</dbReference>
<comment type="pathway">
    <text evidence="3 15">Purine metabolism; IMP biosynthesis via salvage pathway; IMP from hypoxanthine: step 1/1.</text>
</comment>
<sequence>MDEIKIHGDTFIPYITFEELEHGIKMMANTIHQEYKGEIPIFVGVLNGVVMFMSDFLKQYKGDCEISFLQMKSYEGKESTGKVRQLMDIPMDITNRHVVIMEDIVDTGNTLEALYNAISKKPVKSLKVATLLYKPDAYKKDLNIDYIAMSIPDKFVVGYGLDYDGLGRNLPDIYQIKGDSDL</sequence>
<evidence type="ECO:0000259" key="16">
    <source>
        <dbReference type="Pfam" id="PF00156"/>
    </source>
</evidence>
<keyword evidence="18" id="KW-1185">Reference proteome</keyword>
<evidence type="ECO:0000256" key="5">
    <source>
        <dbReference type="ARBA" id="ARBA00011895"/>
    </source>
</evidence>
<dbReference type="CDD" id="cd06223">
    <property type="entry name" value="PRTases_typeI"/>
    <property type="match status" value="1"/>
</dbReference>
<keyword evidence="8 15" id="KW-0808">Transferase</keyword>
<keyword evidence="9 15" id="KW-0479">Metal-binding</keyword>
<organism evidence="17 18">
    <name type="scientific">Profundicola chukchiensis</name>
    <dbReference type="NCBI Taxonomy" id="2961959"/>
    <lineage>
        <taxon>Bacteria</taxon>
        <taxon>Pseudomonadati</taxon>
        <taxon>Bacteroidota</taxon>
        <taxon>Flavobacteriia</taxon>
        <taxon>Flavobacteriales</taxon>
        <taxon>Weeksellaceae</taxon>
        <taxon>Profundicola</taxon>
    </lineage>
</organism>
<evidence type="ECO:0000256" key="3">
    <source>
        <dbReference type="ARBA" id="ARBA00004669"/>
    </source>
</evidence>
<keyword evidence="11 15" id="KW-0547">Nucleotide-binding</keyword>
<dbReference type="InterPro" id="IPR005904">
    <property type="entry name" value="Hxn_phspho_trans"/>
</dbReference>
<gene>
    <name evidence="17" type="primary">hpt</name>
    <name evidence="17" type="ORF">NMK71_09065</name>
</gene>
<dbReference type="GO" id="GO:0000287">
    <property type="term" value="F:magnesium ion binding"/>
    <property type="evidence" value="ECO:0007669"/>
    <property type="project" value="TreeGrafter"/>
</dbReference>
<keyword evidence="7 15" id="KW-0328">Glycosyltransferase</keyword>
<dbReference type="InterPro" id="IPR000836">
    <property type="entry name" value="PRTase_dom"/>
</dbReference>
<dbReference type="InterPro" id="IPR050408">
    <property type="entry name" value="HGPRT"/>
</dbReference>
<accession>A0A9X4MYP0</accession>
<evidence type="ECO:0000256" key="4">
    <source>
        <dbReference type="ARBA" id="ARBA00008391"/>
    </source>
</evidence>
<keyword evidence="12 15" id="KW-0460">Magnesium</keyword>
<keyword evidence="10 15" id="KW-0660">Purine salvage</keyword>
<evidence type="ECO:0000313" key="18">
    <source>
        <dbReference type="Proteomes" id="UP001152599"/>
    </source>
</evidence>
<evidence type="ECO:0000256" key="8">
    <source>
        <dbReference type="ARBA" id="ARBA00022679"/>
    </source>
</evidence>
<evidence type="ECO:0000256" key="11">
    <source>
        <dbReference type="ARBA" id="ARBA00022741"/>
    </source>
</evidence>
<dbReference type="GO" id="GO:0032264">
    <property type="term" value="P:IMP salvage"/>
    <property type="evidence" value="ECO:0007669"/>
    <property type="project" value="TreeGrafter"/>
</dbReference>
<dbReference type="Gene3D" id="3.40.50.2020">
    <property type="match status" value="1"/>
</dbReference>
<dbReference type="GO" id="GO:0004422">
    <property type="term" value="F:hypoxanthine phosphoribosyltransferase activity"/>
    <property type="evidence" value="ECO:0007669"/>
    <property type="project" value="InterPro"/>
</dbReference>
<protein>
    <recommendedName>
        <fullName evidence="5 15">Hypoxanthine phosphoribosyltransferase</fullName>
        <ecNumber evidence="5 15">2.4.2.8</ecNumber>
    </recommendedName>
</protein>
<dbReference type="Proteomes" id="UP001152599">
    <property type="component" value="Unassembled WGS sequence"/>
</dbReference>
<evidence type="ECO:0000256" key="2">
    <source>
        <dbReference type="ARBA" id="ARBA00004496"/>
    </source>
</evidence>
<dbReference type="NCBIfam" id="TIGR01203">
    <property type="entry name" value="HGPRTase"/>
    <property type="match status" value="1"/>
</dbReference>
<dbReference type="EMBL" id="JANCMU010000005">
    <property type="protein sequence ID" value="MDG4946563.1"/>
    <property type="molecule type" value="Genomic_DNA"/>
</dbReference>
<keyword evidence="6 15" id="KW-0963">Cytoplasm</keyword>
<evidence type="ECO:0000256" key="9">
    <source>
        <dbReference type="ARBA" id="ARBA00022723"/>
    </source>
</evidence>
<feature type="domain" description="Phosphoribosyltransferase" evidence="16">
    <location>
        <begin position="19"/>
        <end position="163"/>
    </location>
</feature>
<evidence type="ECO:0000256" key="15">
    <source>
        <dbReference type="RuleBase" id="RU364099"/>
    </source>
</evidence>